<reference evidence="3" key="1">
    <citation type="journal article" date="2019" name="Int. J. Syst. Evol. Microbiol.">
        <title>The Global Catalogue of Microorganisms (GCM) 10K type strain sequencing project: providing services to taxonomists for standard genome sequencing and annotation.</title>
        <authorList>
            <consortium name="The Broad Institute Genomics Platform"/>
            <consortium name="The Broad Institute Genome Sequencing Center for Infectious Disease"/>
            <person name="Wu L."/>
            <person name="Ma J."/>
        </authorList>
    </citation>
    <scope>NUCLEOTIDE SEQUENCE [LARGE SCALE GENOMIC DNA]</scope>
    <source>
        <strain evidence="3">JCM 17342</strain>
    </source>
</reference>
<dbReference type="Pfam" id="PF21806">
    <property type="entry name" value="DUF6879"/>
    <property type="match status" value="1"/>
</dbReference>
<dbReference type="Proteomes" id="UP001501747">
    <property type="component" value="Unassembled WGS sequence"/>
</dbReference>
<comment type="caution">
    <text evidence="2">The sequence shown here is derived from an EMBL/GenBank/DDBJ whole genome shotgun (WGS) entry which is preliminary data.</text>
</comment>
<organism evidence="2 3">
    <name type="scientific">Allokutzneria multivorans</name>
    <dbReference type="NCBI Taxonomy" id="1142134"/>
    <lineage>
        <taxon>Bacteria</taxon>
        <taxon>Bacillati</taxon>
        <taxon>Actinomycetota</taxon>
        <taxon>Actinomycetes</taxon>
        <taxon>Pseudonocardiales</taxon>
        <taxon>Pseudonocardiaceae</taxon>
        <taxon>Allokutzneria</taxon>
    </lineage>
</organism>
<sequence>MATRVDREGFQSLFANWTSSAWRLETQFVYHEPDEVEPLRRFLEGALDLDWLAEWLDRIRGWRAQGRTFERVRVLTEPLTDYLRFEMAITPPAVEAGEDIRLLSATAAKSLALGTRDFWLFDDKILVLMDFDANGVCGAEVITEPDEVVHYRAIRDRAWAHAVPAEEYRATQVQRGP</sequence>
<protein>
    <recommendedName>
        <fullName evidence="1">DUF6879 domain-containing protein</fullName>
    </recommendedName>
</protein>
<dbReference type="EMBL" id="BAABAL010000016">
    <property type="protein sequence ID" value="GAA4013052.1"/>
    <property type="molecule type" value="Genomic_DNA"/>
</dbReference>
<evidence type="ECO:0000313" key="3">
    <source>
        <dbReference type="Proteomes" id="UP001501747"/>
    </source>
</evidence>
<keyword evidence="3" id="KW-1185">Reference proteome</keyword>
<dbReference type="InterPro" id="IPR049244">
    <property type="entry name" value="DUF6879"/>
</dbReference>
<gene>
    <name evidence="2" type="ORF">GCM10022247_39590</name>
</gene>
<evidence type="ECO:0000313" key="2">
    <source>
        <dbReference type="EMBL" id="GAA4013052.1"/>
    </source>
</evidence>
<proteinExistence type="predicted"/>
<dbReference type="RefSeq" id="WP_344876878.1">
    <property type="nucleotide sequence ID" value="NZ_BAABAL010000016.1"/>
</dbReference>
<feature type="domain" description="DUF6879" evidence="1">
    <location>
        <begin position="9"/>
        <end position="169"/>
    </location>
</feature>
<evidence type="ECO:0000259" key="1">
    <source>
        <dbReference type="Pfam" id="PF21806"/>
    </source>
</evidence>
<accession>A0ABP7SKM3</accession>
<name>A0ABP7SKM3_9PSEU</name>